<keyword evidence="3" id="KW-1185">Reference proteome</keyword>
<dbReference type="AlphaFoldDB" id="A0A9X2T1H0"/>
<dbReference type="InterPro" id="IPR043732">
    <property type="entry name" value="DUF5675"/>
</dbReference>
<reference evidence="2" key="1">
    <citation type="submission" date="2022-08" db="EMBL/GenBank/DDBJ databases">
        <authorList>
            <person name="Zhang D."/>
        </authorList>
    </citation>
    <scope>NUCLEOTIDE SEQUENCE</scope>
    <source>
        <strain evidence="2">XJ19-11</strain>
    </source>
</reference>
<dbReference type="EMBL" id="JANSUY010000003">
    <property type="protein sequence ID" value="MCR9014630.1"/>
    <property type="molecule type" value="Genomic_DNA"/>
</dbReference>
<protein>
    <submittedName>
        <fullName evidence="2">DUF5675 family protein</fullName>
    </submittedName>
</protein>
<dbReference type="RefSeq" id="WP_258422512.1">
    <property type="nucleotide sequence ID" value="NZ_JANSUY010000003.1"/>
</dbReference>
<proteinExistence type="predicted"/>
<evidence type="ECO:0000259" key="1">
    <source>
        <dbReference type="Pfam" id="PF18925"/>
    </source>
</evidence>
<gene>
    <name evidence="2" type="ORF">NU887_06245</name>
</gene>
<feature type="domain" description="DUF5675" evidence="1">
    <location>
        <begin position="17"/>
        <end position="99"/>
    </location>
</feature>
<dbReference type="Pfam" id="PF18925">
    <property type="entry name" value="DUF5675"/>
    <property type="match status" value="1"/>
</dbReference>
<organism evidence="2 3">
    <name type="scientific">Aquiflexum gelatinilyticum</name>
    <dbReference type="NCBI Taxonomy" id="2961943"/>
    <lineage>
        <taxon>Bacteria</taxon>
        <taxon>Pseudomonadati</taxon>
        <taxon>Bacteroidota</taxon>
        <taxon>Cytophagia</taxon>
        <taxon>Cytophagales</taxon>
        <taxon>Cyclobacteriaceae</taxon>
        <taxon>Aquiflexum</taxon>
    </lineage>
</organism>
<dbReference type="Proteomes" id="UP001142175">
    <property type="component" value="Unassembled WGS sequence"/>
</dbReference>
<comment type="caution">
    <text evidence="2">The sequence shown here is derived from an EMBL/GenBank/DDBJ whole genome shotgun (WGS) entry which is preliminary data.</text>
</comment>
<name>A0A9X2T1H0_9BACT</name>
<accession>A0A9X2T1H0</accession>
<evidence type="ECO:0000313" key="2">
    <source>
        <dbReference type="EMBL" id="MCR9014630.1"/>
    </source>
</evidence>
<sequence>MAPSGSTDTKSAIPLSTWRRNNPDSCIPEGAYPLEREYSEEHGWHLIIRDVSGRGLVRILPQAPKIGAATSITPVSKIIGEGRGSQSRHAFEKFKELVYSIMDQNEDVILEIRSFPDAALNLVQFELSWMD</sequence>
<evidence type="ECO:0000313" key="3">
    <source>
        <dbReference type="Proteomes" id="UP001142175"/>
    </source>
</evidence>